<dbReference type="InterPro" id="IPR042115">
    <property type="entry name" value="PriA_3primeBD_sf"/>
</dbReference>
<sequence>MAAVVHHEMSPILKSTSSQWVLQVALDVPVSVSNTGVFDYAPCEVEWSSPDDWLGRAVLVSFGRQQVVGWVVGHAAQTDVPADKLKAISAVLAFVPRADGMWLQLIRFMARYYQRGLGEVALPALPTALRTASQFQEVDGRLSLGVGKQAWKKWQAMSVAPAPLSLSAGLLLSEEQERVLAQLTQAAQAPRQSPQLLFGITGSGKTEIYLQYLAGVLANHPDAQVLVLVPEINLTPQFYARLTARFGDDAVVSLHSKLNESTRLVNFWRASSGHARVILGTRLSILTQLPNLAAIVVDEEHDSSYRQQEGVRYSARDVAIYRAHQLNIPIILGSATPSLETWHAAQTGKYGLHILRQRAISGAKPPAVQLVDTNKTIMMDGLSTALRSVIDKTLAAGKTSLLFQNRRGYAPVLYCGHCGAVNDCTACSAHMVYHQTTRLLHCHHCGTQKRVPKACASCGNADLLPVGQGTQRLEETVQNHWKAARVRRIDADITRKKGQLETQLADIAAGEVDIIIGTQMLAKGHDWPNLTTVGVLDVDGGLFAQDYRAPERLFAQLQQVIGRAGRGQHAGHVIIQTTFPEHPLWRHILAHDYESFAADELAVRAQLGLPPFAAHALLQVAAPRIKDALEFANAARTAALNIIDEHGFDTLTINAAVPMQMMRKNAQERAQLLIESPQRSKLQAFLPHWQAALTQLKSRLTWFVEVDPAEI</sequence>
<comment type="catalytic activity">
    <reaction evidence="11 12">
        <text>ATP + H2O = ADP + phosphate + H(+)</text>
        <dbReference type="Rhea" id="RHEA:13065"/>
        <dbReference type="ChEBI" id="CHEBI:15377"/>
        <dbReference type="ChEBI" id="CHEBI:15378"/>
        <dbReference type="ChEBI" id="CHEBI:30616"/>
        <dbReference type="ChEBI" id="CHEBI:43474"/>
        <dbReference type="ChEBI" id="CHEBI:456216"/>
        <dbReference type="EC" id="5.6.2.4"/>
    </reaction>
</comment>
<dbReference type="Pfam" id="PF17764">
    <property type="entry name" value="PriA_3primeBD"/>
    <property type="match status" value="1"/>
</dbReference>
<comment type="caution">
    <text evidence="14">The sequence shown here is derived from an EMBL/GenBank/DDBJ whole genome shotgun (WGS) entry which is preliminary data.</text>
</comment>
<feature type="binding site" evidence="12">
    <location>
        <position position="455"/>
    </location>
    <ligand>
        <name>Zn(2+)</name>
        <dbReference type="ChEBI" id="CHEBI:29105"/>
        <label>1</label>
    </ligand>
</feature>
<evidence type="ECO:0000256" key="10">
    <source>
        <dbReference type="ARBA" id="ARBA00023235"/>
    </source>
</evidence>
<evidence type="ECO:0000256" key="7">
    <source>
        <dbReference type="ARBA" id="ARBA00022833"/>
    </source>
</evidence>
<dbReference type="InterPro" id="IPR041236">
    <property type="entry name" value="PriA_C"/>
</dbReference>
<feature type="binding site" evidence="12">
    <location>
        <position position="445"/>
    </location>
    <ligand>
        <name>Zn(2+)</name>
        <dbReference type="ChEBI" id="CHEBI:29105"/>
        <label>2</label>
    </ligand>
</feature>
<evidence type="ECO:0000313" key="15">
    <source>
        <dbReference type="Proteomes" id="UP000614287"/>
    </source>
</evidence>
<evidence type="ECO:0000256" key="12">
    <source>
        <dbReference type="HAMAP-Rule" id="MF_00983"/>
    </source>
</evidence>
<dbReference type="InterPro" id="IPR027417">
    <property type="entry name" value="P-loop_NTPase"/>
</dbReference>
<dbReference type="GO" id="GO:0008270">
    <property type="term" value="F:zinc ion binding"/>
    <property type="evidence" value="ECO:0007669"/>
    <property type="project" value="UniProtKB-UniRule"/>
</dbReference>
<evidence type="ECO:0000259" key="13">
    <source>
        <dbReference type="PROSITE" id="PS51192"/>
    </source>
</evidence>
<dbReference type="SUPFAM" id="SSF52540">
    <property type="entry name" value="P-loop containing nucleoside triphosphate hydrolases"/>
    <property type="match status" value="1"/>
</dbReference>
<dbReference type="InterPro" id="IPR001650">
    <property type="entry name" value="Helicase_C-like"/>
</dbReference>
<evidence type="ECO:0000256" key="9">
    <source>
        <dbReference type="ARBA" id="ARBA00023125"/>
    </source>
</evidence>
<evidence type="ECO:0000313" key="14">
    <source>
        <dbReference type="EMBL" id="GHA71496.1"/>
    </source>
</evidence>
<dbReference type="Proteomes" id="UP000614287">
    <property type="component" value="Unassembled WGS sequence"/>
</dbReference>
<keyword evidence="3 12" id="KW-0479">Metal-binding</keyword>
<keyword evidence="6 12" id="KW-0347">Helicase</keyword>
<feature type="binding site" evidence="12">
    <location>
        <position position="415"/>
    </location>
    <ligand>
        <name>Zn(2+)</name>
        <dbReference type="ChEBI" id="CHEBI:29105"/>
        <label>1</label>
    </ligand>
</feature>
<keyword evidence="1 12" id="KW-0639">Primosome</keyword>
<keyword evidence="4 12" id="KW-0547">Nucleotide-binding</keyword>
<dbReference type="GO" id="GO:0005524">
    <property type="term" value="F:ATP binding"/>
    <property type="evidence" value="ECO:0007669"/>
    <property type="project" value="UniProtKB-UniRule"/>
</dbReference>
<dbReference type="AlphaFoldDB" id="A0A8J3CKL8"/>
<dbReference type="FunFam" id="3.40.50.300:FF:000489">
    <property type="entry name" value="Primosome assembly protein PriA"/>
    <property type="match status" value="1"/>
</dbReference>
<keyword evidence="10 12" id="KW-0413">Isomerase</keyword>
<dbReference type="HAMAP" id="MF_00983">
    <property type="entry name" value="PriA"/>
    <property type="match status" value="1"/>
</dbReference>
<dbReference type="GO" id="GO:0006310">
    <property type="term" value="P:DNA recombination"/>
    <property type="evidence" value="ECO:0007669"/>
    <property type="project" value="InterPro"/>
</dbReference>
<dbReference type="EC" id="5.6.2.4" evidence="12"/>
<dbReference type="PANTHER" id="PTHR30580:SF0">
    <property type="entry name" value="PRIMOSOMAL PROTEIN N"/>
    <property type="match status" value="1"/>
</dbReference>
<feature type="domain" description="Helicase ATP-binding" evidence="13">
    <location>
        <begin position="186"/>
        <end position="355"/>
    </location>
</feature>
<dbReference type="GO" id="GO:0043138">
    <property type="term" value="F:3'-5' DNA helicase activity"/>
    <property type="evidence" value="ECO:0007669"/>
    <property type="project" value="UniProtKB-EC"/>
</dbReference>
<dbReference type="Pfam" id="PF00271">
    <property type="entry name" value="Helicase_C"/>
    <property type="match status" value="1"/>
</dbReference>
<dbReference type="GO" id="GO:0006302">
    <property type="term" value="P:double-strand break repair"/>
    <property type="evidence" value="ECO:0007669"/>
    <property type="project" value="InterPro"/>
</dbReference>
<feature type="binding site" evidence="12">
    <location>
        <position position="458"/>
    </location>
    <ligand>
        <name>Zn(2+)</name>
        <dbReference type="ChEBI" id="CHEBI:29105"/>
        <label>1</label>
    </ligand>
</feature>
<dbReference type="NCBIfam" id="TIGR00595">
    <property type="entry name" value="priA"/>
    <property type="match status" value="1"/>
</dbReference>
<dbReference type="Pfam" id="PF18319">
    <property type="entry name" value="Zn_ribbon_PriA"/>
    <property type="match status" value="1"/>
</dbReference>
<reference evidence="14" key="2">
    <citation type="submission" date="2020-09" db="EMBL/GenBank/DDBJ databases">
        <authorList>
            <person name="Sun Q."/>
            <person name="Kim S."/>
        </authorList>
    </citation>
    <scope>NUCLEOTIDE SEQUENCE</scope>
    <source>
        <strain evidence="14">KCTC 32501</strain>
    </source>
</reference>
<proteinExistence type="inferred from homology"/>
<dbReference type="GO" id="GO:0016787">
    <property type="term" value="F:hydrolase activity"/>
    <property type="evidence" value="ECO:0007669"/>
    <property type="project" value="UniProtKB-KW"/>
</dbReference>
<dbReference type="InterPro" id="IPR041222">
    <property type="entry name" value="PriA_3primeBD"/>
</dbReference>
<keyword evidence="2 12" id="KW-0235">DNA replication</keyword>
<dbReference type="GO" id="GO:1990077">
    <property type="term" value="C:primosome complex"/>
    <property type="evidence" value="ECO:0007669"/>
    <property type="project" value="UniProtKB-UniRule"/>
</dbReference>
<dbReference type="PANTHER" id="PTHR30580">
    <property type="entry name" value="PRIMOSOMAL PROTEIN N"/>
    <property type="match status" value="1"/>
</dbReference>
<gene>
    <name evidence="12 14" type="primary">priA</name>
    <name evidence="14" type="ORF">GCM10009007_10400</name>
</gene>
<evidence type="ECO:0000256" key="8">
    <source>
        <dbReference type="ARBA" id="ARBA00022840"/>
    </source>
</evidence>
<evidence type="ECO:0000256" key="3">
    <source>
        <dbReference type="ARBA" id="ARBA00022723"/>
    </source>
</evidence>
<evidence type="ECO:0000256" key="4">
    <source>
        <dbReference type="ARBA" id="ARBA00022741"/>
    </source>
</evidence>
<feature type="binding site" evidence="12">
    <location>
        <position position="418"/>
    </location>
    <ligand>
        <name>Zn(2+)</name>
        <dbReference type="ChEBI" id="CHEBI:29105"/>
        <label>1</label>
    </ligand>
</feature>
<dbReference type="InterPro" id="IPR014001">
    <property type="entry name" value="Helicase_ATP-bd"/>
</dbReference>
<organism evidence="14 15">
    <name type="scientific">Formosimonas limnophila</name>
    <dbReference type="NCBI Taxonomy" id="1384487"/>
    <lineage>
        <taxon>Bacteria</taxon>
        <taxon>Pseudomonadati</taxon>
        <taxon>Pseudomonadota</taxon>
        <taxon>Betaproteobacteria</taxon>
        <taxon>Burkholderiales</taxon>
        <taxon>Burkholderiaceae</taxon>
        <taxon>Formosimonas</taxon>
    </lineage>
</organism>
<keyword evidence="15" id="KW-1185">Reference proteome</keyword>
<evidence type="ECO:0000256" key="2">
    <source>
        <dbReference type="ARBA" id="ARBA00022705"/>
    </source>
</evidence>
<dbReference type="Pfam" id="PF00270">
    <property type="entry name" value="DEAD"/>
    <property type="match status" value="1"/>
</dbReference>
<reference evidence="14" key="1">
    <citation type="journal article" date="2014" name="Int. J. Syst. Evol. Microbiol.">
        <title>Complete genome sequence of Corynebacterium casei LMG S-19264T (=DSM 44701T), isolated from a smear-ripened cheese.</title>
        <authorList>
            <consortium name="US DOE Joint Genome Institute (JGI-PGF)"/>
            <person name="Walter F."/>
            <person name="Albersmeier A."/>
            <person name="Kalinowski J."/>
            <person name="Ruckert C."/>
        </authorList>
    </citation>
    <scope>NUCLEOTIDE SEQUENCE</scope>
    <source>
        <strain evidence="14">KCTC 32501</strain>
    </source>
</reference>
<name>A0A8J3CKL8_9BURK</name>
<evidence type="ECO:0000256" key="5">
    <source>
        <dbReference type="ARBA" id="ARBA00022801"/>
    </source>
</evidence>
<evidence type="ECO:0000256" key="1">
    <source>
        <dbReference type="ARBA" id="ARBA00022515"/>
    </source>
</evidence>
<dbReference type="InterPro" id="IPR005259">
    <property type="entry name" value="PriA"/>
</dbReference>
<dbReference type="SMART" id="SM00487">
    <property type="entry name" value="DEXDc"/>
    <property type="match status" value="1"/>
</dbReference>
<dbReference type="GO" id="GO:0006270">
    <property type="term" value="P:DNA replication initiation"/>
    <property type="evidence" value="ECO:0007669"/>
    <property type="project" value="TreeGrafter"/>
</dbReference>
<comment type="subunit">
    <text evidence="12">Component of the replication restart primosome.</text>
</comment>
<dbReference type="SMART" id="SM00490">
    <property type="entry name" value="HELICc"/>
    <property type="match status" value="1"/>
</dbReference>
<keyword evidence="7 12" id="KW-0862">Zinc</keyword>
<dbReference type="GO" id="GO:0003677">
    <property type="term" value="F:DNA binding"/>
    <property type="evidence" value="ECO:0007669"/>
    <property type="project" value="UniProtKB-UniRule"/>
</dbReference>
<feature type="binding site" evidence="12">
    <location>
        <position position="442"/>
    </location>
    <ligand>
        <name>Zn(2+)</name>
        <dbReference type="ChEBI" id="CHEBI:29105"/>
        <label>2</label>
    </ligand>
</feature>
<dbReference type="GO" id="GO:0006269">
    <property type="term" value="P:DNA replication, synthesis of primer"/>
    <property type="evidence" value="ECO:0007669"/>
    <property type="project" value="UniProtKB-KW"/>
</dbReference>
<accession>A0A8J3CKL8</accession>
<dbReference type="Gene3D" id="3.40.1440.60">
    <property type="entry name" value="PriA, 3(prime) DNA-binding domain"/>
    <property type="match status" value="1"/>
</dbReference>
<feature type="binding site" evidence="12">
    <location>
        <position position="424"/>
    </location>
    <ligand>
        <name>Zn(2+)</name>
        <dbReference type="ChEBI" id="CHEBI:29105"/>
        <label>2</label>
    </ligand>
</feature>
<dbReference type="InterPro" id="IPR011545">
    <property type="entry name" value="DEAD/DEAH_box_helicase_dom"/>
</dbReference>
<keyword evidence="8 12" id="KW-0067">ATP-binding</keyword>
<dbReference type="InterPro" id="IPR040498">
    <property type="entry name" value="PriA_CRR"/>
</dbReference>
<feature type="binding site" evidence="12">
    <location>
        <position position="427"/>
    </location>
    <ligand>
        <name>Zn(2+)</name>
        <dbReference type="ChEBI" id="CHEBI:29105"/>
        <label>2</label>
    </ligand>
</feature>
<evidence type="ECO:0000256" key="6">
    <source>
        <dbReference type="ARBA" id="ARBA00022806"/>
    </source>
</evidence>
<comment type="catalytic activity">
    <reaction evidence="12">
        <text>Couples ATP hydrolysis with the unwinding of duplex DNA by translocating in the 3'-5' direction.</text>
        <dbReference type="EC" id="5.6.2.4"/>
    </reaction>
</comment>
<protein>
    <recommendedName>
        <fullName evidence="12">Replication restart protein PriA</fullName>
    </recommendedName>
    <alternativeName>
        <fullName evidence="12">ATP-dependent DNA helicase PriA</fullName>
        <ecNumber evidence="12">5.6.2.4</ecNumber>
    </alternativeName>
    <alternativeName>
        <fullName evidence="12">DNA 3'-5' helicase PriA</fullName>
    </alternativeName>
</protein>
<comment type="function">
    <text evidence="12">Initiates the restart of stalled replication forks, which reloads the replicative helicase on sites other than the origin of replication. Recognizes and binds to abandoned replication forks and remodels them to uncover a helicase loading site. Promotes assembly of the primosome at these replication forks.</text>
</comment>
<comment type="similarity">
    <text evidence="12">Belongs to the helicase family. PriA subfamily.</text>
</comment>
<keyword evidence="9 12" id="KW-0238">DNA-binding</keyword>
<keyword evidence="5 12" id="KW-0378">Hydrolase</keyword>
<dbReference type="Gene3D" id="3.40.50.300">
    <property type="entry name" value="P-loop containing nucleotide triphosphate hydrolases"/>
    <property type="match status" value="2"/>
</dbReference>
<dbReference type="EMBL" id="BMZG01000005">
    <property type="protein sequence ID" value="GHA71496.1"/>
    <property type="molecule type" value="Genomic_DNA"/>
</dbReference>
<dbReference type="PROSITE" id="PS51192">
    <property type="entry name" value="HELICASE_ATP_BIND_1"/>
    <property type="match status" value="1"/>
</dbReference>
<dbReference type="Pfam" id="PF18074">
    <property type="entry name" value="PriA_C"/>
    <property type="match status" value="1"/>
</dbReference>
<evidence type="ECO:0000256" key="11">
    <source>
        <dbReference type="ARBA" id="ARBA00048988"/>
    </source>
</evidence>
<comment type="cofactor">
    <cofactor evidence="12">
        <name>Zn(2+)</name>
        <dbReference type="ChEBI" id="CHEBI:29105"/>
    </cofactor>
    <text evidence="12">Binds 2 zinc ions per subunit.</text>
</comment>